<sequence>MYQFLFLSFSPLYLLFFFLFPFPSFQFLPDSFPPLLPSPPSFPSRPSSSFLPSRCGISVQVSLIHAPLVRFLSTLRGAVTVSKFTQVTLLCGDQSTPLHAMPRHHAMPILLHALTMCHSPHGLRSPLLCLARLSHITSTTINYLMFLAPSPRHIQLTAVYSH</sequence>
<keyword evidence="2" id="KW-1185">Reference proteome</keyword>
<dbReference type="EMBL" id="VSRR010084251">
    <property type="protein sequence ID" value="MPC90394.1"/>
    <property type="molecule type" value="Genomic_DNA"/>
</dbReference>
<proteinExistence type="predicted"/>
<evidence type="ECO:0000313" key="2">
    <source>
        <dbReference type="Proteomes" id="UP000324222"/>
    </source>
</evidence>
<name>A0A5B7JDF6_PORTR</name>
<organism evidence="1 2">
    <name type="scientific">Portunus trituberculatus</name>
    <name type="common">Swimming crab</name>
    <name type="synonym">Neptunus trituberculatus</name>
    <dbReference type="NCBI Taxonomy" id="210409"/>
    <lineage>
        <taxon>Eukaryota</taxon>
        <taxon>Metazoa</taxon>
        <taxon>Ecdysozoa</taxon>
        <taxon>Arthropoda</taxon>
        <taxon>Crustacea</taxon>
        <taxon>Multicrustacea</taxon>
        <taxon>Malacostraca</taxon>
        <taxon>Eumalacostraca</taxon>
        <taxon>Eucarida</taxon>
        <taxon>Decapoda</taxon>
        <taxon>Pleocyemata</taxon>
        <taxon>Brachyura</taxon>
        <taxon>Eubrachyura</taxon>
        <taxon>Portunoidea</taxon>
        <taxon>Portunidae</taxon>
        <taxon>Portuninae</taxon>
        <taxon>Portunus</taxon>
    </lineage>
</organism>
<dbReference type="Proteomes" id="UP000324222">
    <property type="component" value="Unassembled WGS sequence"/>
</dbReference>
<dbReference type="AlphaFoldDB" id="A0A5B7JDF6"/>
<evidence type="ECO:0000313" key="1">
    <source>
        <dbReference type="EMBL" id="MPC90394.1"/>
    </source>
</evidence>
<reference evidence="1 2" key="1">
    <citation type="submission" date="2019-05" db="EMBL/GenBank/DDBJ databases">
        <title>Another draft genome of Portunus trituberculatus and its Hox gene families provides insights of decapod evolution.</title>
        <authorList>
            <person name="Jeong J.-H."/>
            <person name="Song I."/>
            <person name="Kim S."/>
            <person name="Choi T."/>
            <person name="Kim D."/>
            <person name="Ryu S."/>
            <person name="Kim W."/>
        </authorList>
    </citation>
    <scope>NUCLEOTIDE SEQUENCE [LARGE SCALE GENOMIC DNA]</scope>
    <source>
        <tissue evidence="1">Muscle</tissue>
    </source>
</reference>
<comment type="caution">
    <text evidence="1">The sequence shown here is derived from an EMBL/GenBank/DDBJ whole genome shotgun (WGS) entry which is preliminary data.</text>
</comment>
<protein>
    <submittedName>
        <fullName evidence="1">Uncharacterized protein</fullName>
    </submittedName>
</protein>
<gene>
    <name evidence="1" type="ORF">E2C01_085378</name>
</gene>
<accession>A0A5B7JDF6</accession>